<accession>A0ABR1R7F4</accession>
<protein>
    <recommendedName>
        <fullName evidence="3">YCII-related domain-containing protein</fullName>
    </recommendedName>
</protein>
<dbReference type="Proteomes" id="UP001396898">
    <property type="component" value="Unassembled WGS sequence"/>
</dbReference>
<evidence type="ECO:0000313" key="2">
    <source>
        <dbReference type="Proteomes" id="UP001396898"/>
    </source>
</evidence>
<proteinExistence type="predicted"/>
<comment type="caution">
    <text evidence="1">The sequence shown here is derived from an EMBL/GenBank/DDBJ whole genome shotgun (WGS) entry which is preliminary data.</text>
</comment>
<gene>
    <name evidence="1" type="ORF">PG991_013286</name>
</gene>
<evidence type="ECO:0000313" key="1">
    <source>
        <dbReference type="EMBL" id="KAK8001064.1"/>
    </source>
</evidence>
<evidence type="ECO:0008006" key="3">
    <source>
        <dbReference type="Google" id="ProtNLM"/>
    </source>
</evidence>
<dbReference type="EMBL" id="JAQQWI010000018">
    <property type="protein sequence ID" value="KAK8001064.1"/>
    <property type="molecule type" value="Genomic_DNA"/>
</dbReference>
<reference evidence="1 2" key="1">
    <citation type="submission" date="2023-01" db="EMBL/GenBank/DDBJ databases">
        <title>Analysis of 21 Apiospora genomes using comparative genomics revels a genus with tremendous synthesis potential of carbohydrate active enzymes and secondary metabolites.</title>
        <authorList>
            <person name="Sorensen T."/>
        </authorList>
    </citation>
    <scope>NUCLEOTIDE SEQUENCE [LARGE SCALE GENOMIC DNA]</scope>
    <source>
        <strain evidence="1 2">CBS 20057</strain>
    </source>
</reference>
<keyword evidence="2" id="KW-1185">Reference proteome</keyword>
<name>A0ABR1R7F4_9PEZI</name>
<organism evidence="1 2">
    <name type="scientific">Apiospora marii</name>
    <dbReference type="NCBI Taxonomy" id="335849"/>
    <lineage>
        <taxon>Eukaryota</taxon>
        <taxon>Fungi</taxon>
        <taxon>Dikarya</taxon>
        <taxon>Ascomycota</taxon>
        <taxon>Pezizomycotina</taxon>
        <taxon>Sordariomycetes</taxon>
        <taxon>Xylariomycetidae</taxon>
        <taxon>Amphisphaeriales</taxon>
        <taxon>Apiosporaceae</taxon>
        <taxon>Apiospora</taxon>
    </lineage>
</organism>
<sequence length="121" mass="13863">MLLGLDAKPTGIETDLTVDFPDARYARKYVDYMRRQSISTKTGLVVSQGRDRGTDNTYMELTVPTRTGQIMRSDDMPGGFYVTIWDQEEAREWVDNLLIWEFVEGSKNDVFVSREIDADAL</sequence>